<evidence type="ECO:0000256" key="1">
    <source>
        <dbReference type="ARBA" id="ARBA00004141"/>
    </source>
</evidence>
<gene>
    <name evidence="7" type="ORF">UMAG_04637</name>
</gene>
<dbReference type="GO" id="GO:0016020">
    <property type="term" value="C:membrane"/>
    <property type="evidence" value="ECO:0007669"/>
    <property type="project" value="UniProtKB-SubCell"/>
</dbReference>
<dbReference type="KEGG" id="uma:UMAG_04637"/>
<evidence type="ECO:0000256" key="2">
    <source>
        <dbReference type="ARBA" id="ARBA00022692"/>
    </source>
</evidence>
<feature type="compositionally biased region" description="Polar residues" evidence="5">
    <location>
        <begin position="333"/>
        <end position="348"/>
    </location>
</feature>
<keyword evidence="8" id="KW-1185">Reference proteome</keyword>
<sequence length="348" mass="38222">MVAGFAYAPVTKGILIQLSILTVLVSLFQLKPHIHLQLFPHVSVHHQYYRLLAQHSAFTNSSELFLCLLLFYTAGVKVERTFGSYKYAAFLTVTTAIYTVAQVVLLSLGSYICGLIFGSHDERDSQSWIALAKTPAGPFGPLFAVLVQYHCIIPHLWTVQIGRFTLTDQHITVHSLALVLVFSQPFSTLFCAVLAVTVSALYRSDTRSGLKEYRIPPRVYRIASLLLAPWVGSTRLPQRSWRAEQPIRSSRDAREARLAEHNATVASVNAHAAFRVTPRLASLLSSRARPTAEAALVAPNHNTQAQAQTHQSIVLQSQAAPPASVPATSSSAWNNLASPHLTPSEQPL</sequence>
<dbReference type="InterPro" id="IPR035952">
    <property type="entry name" value="Rhomboid-like_sf"/>
</dbReference>
<comment type="subcellular location">
    <subcellularLocation>
        <location evidence="1">Membrane</location>
        <topology evidence="1">Multi-pass membrane protein</topology>
    </subcellularLocation>
</comment>
<keyword evidence="2 6" id="KW-0812">Transmembrane</keyword>
<accession>A0A0D1CLC4</accession>
<dbReference type="VEuPathDB" id="FungiDB:UMAG_04637"/>
<dbReference type="GeneID" id="23564756"/>
<dbReference type="FunCoup" id="A0A0D1CLC4">
    <property type="interactions" value="8"/>
</dbReference>
<keyword evidence="4 6" id="KW-0472">Membrane</keyword>
<evidence type="ECO:0000256" key="4">
    <source>
        <dbReference type="ARBA" id="ARBA00023136"/>
    </source>
</evidence>
<organism evidence="7 8">
    <name type="scientific">Mycosarcoma maydis</name>
    <name type="common">Corn smut fungus</name>
    <name type="synonym">Ustilago maydis</name>
    <dbReference type="NCBI Taxonomy" id="5270"/>
    <lineage>
        <taxon>Eukaryota</taxon>
        <taxon>Fungi</taxon>
        <taxon>Dikarya</taxon>
        <taxon>Basidiomycota</taxon>
        <taxon>Ustilaginomycotina</taxon>
        <taxon>Ustilaginomycetes</taxon>
        <taxon>Ustilaginales</taxon>
        <taxon>Ustilaginaceae</taxon>
        <taxon>Mycosarcoma</taxon>
    </lineage>
</organism>
<evidence type="ECO:0008006" key="9">
    <source>
        <dbReference type="Google" id="ProtNLM"/>
    </source>
</evidence>
<feature type="compositionally biased region" description="Low complexity" evidence="5">
    <location>
        <begin position="317"/>
        <end position="332"/>
    </location>
</feature>
<feature type="transmembrane region" description="Helical" evidence="6">
    <location>
        <begin position="177"/>
        <end position="202"/>
    </location>
</feature>
<dbReference type="InParanoid" id="A0A0D1CLC4"/>
<evidence type="ECO:0000256" key="5">
    <source>
        <dbReference type="SAM" id="MobiDB-lite"/>
    </source>
</evidence>
<dbReference type="PANTHER" id="PTHR43066">
    <property type="entry name" value="RHOMBOID-RELATED PROTEIN"/>
    <property type="match status" value="1"/>
</dbReference>
<feature type="compositionally biased region" description="Polar residues" evidence="5">
    <location>
        <begin position="302"/>
        <end position="316"/>
    </location>
</feature>
<evidence type="ECO:0000256" key="3">
    <source>
        <dbReference type="ARBA" id="ARBA00022989"/>
    </source>
</evidence>
<dbReference type="AlphaFoldDB" id="A0A0D1CLC4"/>
<evidence type="ECO:0000256" key="6">
    <source>
        <dbReference type="SAM" id="Phobius"/>
    </source>
</evidence>
<feature type="transmembrane region" description="Helical" evidence="6">
    <location>
        <begin position="6"/>
        <end position="30"/>
    </location>
</feature>
<feature type="region of interest" description="Disordered" evidence="5">
    <location>
        <begin position="302"/>
        <end position="348"/>
    </location>
</feature>
<dbReference type="EMBL" id="CM003152">
    <property type="protein sequence ID" value="KIS67538.1"/>
    <property type="molecule type" value="Genomic_DNA"/>
</dbReference>
<keyword evidence="3 6" id="KW-1133">Transmembrane helix</keyword>
<dbReference type="GO" id="GO:0004252">
    <property type="term" value="F:serine-type endopeptidase activity"/>
    <property type="evidence" value="ECO:0000318"/>
    <property type="project" value="GO_Central"/>
</dbReference>
<dbReference type="PANTHER" id="PTHR43066:SF21">
    <property type="entry name" value="UBIQUITIN-ASSOCIATED DOMAIN-CONTAINING PROTEIN 2"/>
    <property type="match status" value="1"/>
</dbReference>
<dbReference type="RefSeq" id="XP_011390924.1">
    <property type="nucleotide sequence ID" value="XM_011392622.1"/>
</dbReference>
<dbReference type="OrthoDB" id="272778at2759"/>
<reference evidence="7 8" key="1">
    <citation type="journal article" date="2006" name="Nature">
        <title>Insights from the genome of the biotrophic fungal plant pathogen Ustilago maydis.</title>
        <authorList>
            <person name="Kamper J."/>
            <person name="Kahmann R."/>
            <person name="Bolker M."/>
            <person name="Ma L.J."/>
            <person name="Brefort T."/>
            <person name="Saville B.J."/>
            <person name="Banuett F."/>
            <person name="Kronstad J.W."/>
            <person name="Gold S.E."/>
            <person name="Muller O."/>
            <person name="Perlin M.H."/>
            <person name="Wosten H.A."/>
            <person name="de Vries R."/>
            <person name="Ruiz-Herrera J."/>
            <person name="Reynaga-Pena C.G."/>
            <person name="Snetselaar K."/>
            <person name="McCann M."/>
            <person name="Perez-Martin J."/>
            <person name="Feldbrugge M."/>
            <person name="Basse C.W."/>
            <person name="Steinberg G."/>
            <person name="Ibeas J.I."/>
            <person name="Holloman W."/>
            <person name="Guzman P."/>
            <person name="Farman M."/>
            <person name="Stajich J.E."/>
            <person name="Sentandreu R."/>
            <person name="Gonzalez-Prieto J.M."/>
            <person name="Kennell J.C."/>
            <person name="Molina L."/>
            <person name="Schirawski J."/>
            <person name="Mendoza-Mendoza A."/>
            <person name="Greilinger D."/>
            <person name="Munch K."/>
            <person name="Rossel N."/>
            <person name="Scherer M."/>
            <person name="Vranes M."/>
            <person name="Ladendorf O."/>
            <person name="Vincon V."/>
            <person name="Fuchs U."/>
            <person name="Sandrock B."/>
            <person name="Meng S."/>
            <person name="Ho E.C."/>
            <person name="Cahill M.J."/>
            <person name="Boyce K.J."/>
            <person name="Klose J."/>
            <person name="Klosterman S.J."/>
            <person name="Deelstra H.J."/>
            <person name="Ortiz-Castellanos L."/>
            <person name="Li W."/>
            <person name="Sanchez-Alonso P."/>
            <person name="Schreier P.H."/>
            <person name="Hauser-Hahn I."/>
            <person name="Vaupel M."/>
            <person name="Koopmann E."/>
            <person name="Friedrich G."/>
            <person name="Voss H."/>
            <person name="Schluter T."/>
            <person name="Margolis J."/>
            <person name="Platt D."/>
            <person name="Swimmer C."/>
            <person name="Gnirke A."/>
            <person name="Chen F."/>
            <person name="Vysotskaia V."/>
            <person name="Mannhaupt G."/>
            <person name="Guldener U."/>
            <person name="Munsterkotter M."/>
            <person name="Haase D."/>
            <person name="Oesterheld M."/>
            <person name="Mewes H.W."/>
            <person name="Mauceli E.W."/>
            <person name="DeCaprio D."/>
            <person name="Wade C.M."/>
            <person name="Butler J."/>
            <person name="Young S."/>
            <person name="Jaffe D.B."/>
            <person name="Calvo S."/>
            <person name="Nusbaum C."/>
            <person name="Galagan J."/>
            <person name="Birren B.W."/>
        </authorList>
    </citation>
    <scope>NUCLEOTIDE SEQUENCE [LARGE SCALE GENOMIC DNA]</scope>
    <source>
        <strain evidence="8">DSM 14603 / FGSC 9021 / UM521</strain>
    </source>
</reference>
<dbReference type="eggNOG" id="KOG4463">
    <property type="taxonomic scope" value="Eukaryota"/>
</dbReference>
<dbReference type="STRING" id="237631.A0A0D1CLC4"/>
<feature type="transmembrane region" description="Helical" evidence="6">
    <location>
        <begin position="139"/>
        <end position="157"/>
    </location>
</feature>
<dbReference type="SUPFAM" id="SSF144091">
    <property type="entry name" value="Rhomboid-like"/>
    <property type="match status" value="1"/>
</dbReference>
<evidence type="ECO:0000313" key="8">
    <source>
        <dbReference type="Proteomes" id="UP000000561"/>
    </source>
</evidence>
<dbReference type="OMA" id="HIREYHQ"/>
<dbReference type="Proteomes" id="UP000000561">
    <property type="component" value="Chromosome 13"/>
</dbReference>
<name>A0A0D1CLC4_MYCMD</name>
<proteinExistence type="predicted"/>
<feature type="transmembrane region" description="Helical" evidence="6">
    <location>
        <begin position="51"/>
        <end position="75"/>
    </location>
</feature>
<evidence type="ECO:0000313" key="7">
    <source>
        <dbReference type="EMBL" id="KIS67538.1"/>
    </source>
</evidence>
<feature type="transmembrane region" description="Helical" evidence="6">
    <location>
        <begin position="87"/>
        <end position="118"/>
    </location>
</feature>
<protein>
    <recommendedName>
        <fullName evidence="9">Peptidase S54 rhomboid domain-containing protein</fullName>
    </recommendedName>
</protein>